<dbReference type="Pfam" id="PF25087">
    <property type="entry name" value="GMPPB_C"/>
    <property type="match status" value="1"/>
</dbReference>
<evidence type="ECO:0000313" key="4">
    <source>
        <dbReference type="EMBL" id="SVA03420.1"/>
    </source>
</evidence>
<evidence type="ECO:0000259" key="2">
    <source>
        <dbReference type="Pfam" id="PF00483"/>
    </source>
</evidence>
<protein>
    <submittedName>
        <fullName evidence="4">Uncharacterized protein</fullName>
    </submittedName>
</protein>
<feature type="domain" description="Nucleotidyl transferase" evidence="2">
    <location>
        <begin position="1"/>
        <end position="209"/>
    </location>
</feature>
<dbReference type="InterPro" id="IPR050486">
    <property type="entry name" value="Mannose-1P_guanyltransferase"/>
</dbReference>
<dbReference type="Gene3D" id="2.160.10.10">
    <property type="entry name" value="Hexapeptide repeat proteins"/>
    <property type="match status" value="1"/>
</dbReference>
<gene>
    <name evidence="4" type="ORF">METZ01_LOCUS56274</name>
</gene>
<dbReference type="AlphaFoldDB" id="A0A381SH96"/>
<feature type="domain" description="Mannose-1-phosphate guanyltransferase C-terminal" evidence="3">
    <location>
        <begin position="220"/>
        <end position="297"/>
    </location>
</feature>
<evidence type="ECO:0000259" key="3">
    <source>
        <dbReference type="Pfam" id="PF25087"/>
    </source>
</evidence>
<sequence length="310" mass="32294">MLPIVDRPMIEHVVGHLAAHGVEEVVLSLGFLPDAFRDAYSDGRCAGIPLHYAVEPEPLDTAGAIRFAAEDAGIDEAFLVLNGDVLTDLAVDELIVFHRASGAEATVSLTPVDDPSRYGVVPTDADGRVTGFVEKPPAGAAPCNWINAGTYVFEPSVIDRIEPGRRVSVEREVFPAMADEGVLYGARSEAYWVDTGTPETYLGVQLDLLDGVRGPARSGVDDAAEIHPGATVRRSVIGPGVVVAEGSRVCDSVVMAGSRIGEGAVVDGSLVGRNATIGPDAQVLGLSVVGHGAEVVAGEHLTGDCRPEQG</sequence>
<dbReference type="Gene3D" id="3.90.550.10">
    <property type="entry name" value="Spore Coat Polysaccharide Biosynthesis Protein SpsA, Chain A"/>
    <property type="match status" value="1"/>
</dbReference>
<organism evidence="4">
    <name type="scientific">marine metagenome</name>
    <dbReference type="NCBI Taxonomy" id="408172"/>
    <lineage>
        <taxon>unclassified sequences</taxon>
        <taxon>metagenomes</taxon>
        <taxon>ecological metagenomes</taxon>
    </lineage>
</organism>
<evidence type="ECO:0000256" key="1">
    <source>
        <dbReference type="ARBA" id="ARBA00007274"/>
    </source>
</evidence>
<dbReference type="InterPro" id="IPR056729">
    <property type="entry name" value="GMPPB_C"/>
</dbReference>
<reference evidence="4" key="1">
    <citation type="submission" date="2018-05" db="EMBL/GenBank/DDBJ databases">
        <authorList>
            <person name="Lanie J.A."/>
            <person name="Ng W.-L."/>
            <person name="Kazmierczak K.M."/>
            <person name="Andrzejewski T.M."/>
            <person name="Davidsen T.M."/>
            <person name="Wayne K.J."/>
            <person name="Tettelin H."/>
            <person name="Glass J.I."/>
            <person name="Rusch D."/>
            <person name="Podicherti R."/>
            <person name="Tsui H.-C.T."/>
            <person name="Winkler M.E."/>
        </authorList>
    </citation>
    <scope>NUCLEOTIDE SEQUENCE</scope>
</reference>
<dbReference type="InterPro" id="IPR005835">
    <property type="entry name" value="NTP_transferase_dom"/>
</dbReference>
<dbReference type="CDD" id="cd04181">
    <property type="entry name" value="NTP_transferase"/>
    <property type="match status" value="1"/>
</dbReference>
<proteinExistence type="inferred from homology"/>
<name>A0A381SH96_9ZZZZ</name>
<comment type="similarity">
    <text evidence="1">Belongs to the transferase hexapeptide repeat family.</text>
</comment>
<dbReference type="PANTHER" id="PTHR22572">
    <property type="entry name" value="SUGAR-1-PHOSPHATE GUANYL TRANSFERASE"/>
    <property type="match status" value="1"/>
</dbReference>
<dbReference type="EMBL" id="UINC01003107">
    <property type="protein sequence ID" value="SVA03420.1"/>
    <property type="molecule type" value="Genomic_DNA"/>
</dbReference>
<dbReference type="InterPro" id="IPR029044">
    <property type="entry name" value="Nucleotide-diphossugar_trans"/>
</dbReference>
<dbReference type="Pfam" id="PF00483">
    <property type="entry name" value="NTP_transferase"/>
    <property type="match status" value="1"/>
</dbReference>
<dbReference type="SUPFAM" id="SSF53448">
    <property type="entry name" value="Nucleotide-diphospho-sugar transferases"/>
    <property type="match status" value="1"/>
</dbReference>
<accession>A0A381SH96</accession>